<evidence type="ECO:0000256" key="8">
    <source>
        <dbReference type="PIRSR" id="PIRSR600246-2"/>
    </source>
</evidence>
<dbReference type="PANTHER" id="PTHR10188:SF41">
    <property type="entry name" value="ISOASPARTYL PEPTIDASE_L-ASPARAGINASE"/>
    <property type="match status" value="1"/>
</dbReference>
<evidence type="ECO:0000256" key="2">
    <source>
        <dbReference type="ARBA" id="ARBA00010872"/>
    </source>
</evidence>
<feature type="binding site" evidence="8">
    <location>
        <begin position="238"/>
        <end position="241"/>
    </location>
    <ligand>
        <name>substrate</name>
    </ligand>
</feature>
<dbReference type="Pfam" id="PF01112">
    <property type="entry name" value="Asparaginase_2"/>
    <property type="match status" value="1"/>
</dbReference>
<evidence type="ECO:0000256" key="6">
    <source>
        <dbReference type="ARBA" id="ARBA00049366"/>
    </source>
</evidence>
<organism evidence="11 12">
    <name type="scientific">Ridgeia piscesae</name>
    <name type="common">Tubeworm</name>
    <dbReference type="NCBI Taxonomy" id="27915"/>
    <lineage>
        <taxon>Eukaryota</taxon>
        <taxon>Metazoa</taxon>
        <taxon>Spiralia</taxon>
        <taxon>Lophotrochozoa</taxon>
        <taxon>Annelida</taxon>
        <taxon>Polychaeta</taxon>
        <taxon>Sedentaria</taxon>
        <taxon>Canalipalpata</taxon>
        <taxon>Sabellida</taxon>
        <taxon>Siboglinidae</taxon>
        <taxon>Ridgeia</taxon>
    </lineage>
</organism>
<dbReference type="GO" id="GO:0005737">
    <property type="term" value="C:cytoplasm"/>
    <property type="evidence" value="ECO:0007669"/>
    <property type="project" value="TreeGrafter"/>
</dbReference>
<dbReference type="GO" id="GO:0008798">
    <property type="term" value="F:beta-aspartyl-peptidase activity"/>
    <property type="evidence" value="ECO:0007669"/>
    <property type="project" value="UniProtKB-EC"/>
</dbReference>
<feature type="active site" description="Nucleophile" evidence="7">
    <location>
        <position position="187"/>
    </location>
</feature>
<dbReference type="InterPro" id="IPR000246">
    <property type="entry name" value="Peptidase_T2"/>
</dbReference>
<keyword evidence="3" id="KW-0645">Protease</keyword>
<evidence type="ECO:0000256" key="4">
    <source>
        <dbReference type="ARBA" id="ARBA00022801"/>
    </source>
</evidence>
<dbReference type="Gene3D" id="3.60.20.30">
    <property type="entry name" value="(Glycosyl)asparaginase"/>
    <property type="match status" value="1"/>
</dbReference>
<keyword evidence="4" id="KW-0378">Hydrolase</keyword>
<dbReference type="FunFam" id="3.60.20.30:FF:000001">
    <property type="entry name" value="Isoaspartyl peptidase/L-asparaginase"/>
    <property type="match status" value="1"/>
</dbReference>
<comment type="catalytic activity">
    <reaction evidence="1">
        <text>Cleavage of a beta-linked Asp residue from the N-terminus of a polypeptide.</text>
        <dbReference type="EC" id="3.4.19.5"/>
    </reaction>
</comment>
<evidence type="ECO:0000256" key="10">
    <source>
        <dbReference type="SAM" id="MobiDB-lite"/>
    </source>
</evidence>
<evidence type="ECO:0000256" key="7">
    <source>
        <dbReference type="PIRSR" id="PIRSR600246-1"/>
    </source>
</evidence>
<feature type="binding site" evidence="8">
    <location>
        <begin position="215"/>
        <end position="218"/>
    </location>
    <ligand>
        <name>substrate</name>
    </ligand>
</feature>
<dbReference type="GO" id="GO:0033345">
    <property type="term" value="P:L-asparagine catabolic process via L-aspartate"/>
    <property type="evidence" value="ECO:0007669"/>
    <property type="project" value="TreeGrafter"/>
</dbReference>
<evidence type="ECO:0008006" key="13">
    <source>
        <dbReference type="Google" id="ProtNLM"/>
    </source>
</evidence>
<evidence type="ECO:0000256" key="3">
    <source>
        <dbReference type="ARBA" id="ARBA00022670"/>
    </source>
</evidence>
<dbReference type="AlphaFoldDB" id="A0AAD9NLI9"/>
<dbReference type="InterPro" id="IPR033844">
    <property type="entry name" value="ASRGL1_meta"/>
</dbReference>
<protein>
    <recommendedName>
        <fullName evidence="13">Asparaginase</fullName>
    </recommendedName>
</protein>
<dbReference type="CDD" id="cd04702">
    <property type="entry name" value="ASRGL1_like"/>
    <property type="match status" value="1"/>
</dbReference>
<evidence type="ECO:0000313" key="12">
    <source>
        <dbReference type="Proteomes" id="UP001209878"/>
    </source>
</evidence>
<dbReference type="GO" id="GO:0006508">
    <property type="term" value="P:proteolysis"/>
    <property type="evidence" value="ECO:0007669"/>
    <property type="project" value="UniProtKB-KW"/>
</dbReference>
<dbReference type="PANTHER" id="PTHR10188">
    <property type="entry name" value="L-ASPARAGINASE"/>
    <property type="match status" value="1"/>
</dbReference>
<dbReference type="InterPro" id="IPR029055">
    <property type="entry name" value="Ntn_hydrolases_N"/>
</dbReference>
<proteinExistence type="inferred from homology"/>
<evidence type="ECO:0000256" key="5">
    <source>
        <dbReference type="ARBA" id="ARBA00022813"/>
    </source>
</evidence>
<comment type="catalytic activity">
    <reaction evidence="6">
        <text>L-asparagine + H2O = L-aspartate + NH4(+)</text>
        <dbReference type="Rhea" id="RHEA:21016"/>
        <dbReference type="ChEBI" id="CHEBI:15377"/>
        <dbReference type="ChEBI" id="CHEBI:28938"/>
        <dbReference type="ChEBI" id="CHEBI:29991"/>
        <dbReference type="ChEBI" id="CHEBI:58048"/>
        <dbReference type="EC" id="3.5.1.1"/>
    </reaction>
</comment>
<dbReference type="PROSITE" id="PS51257">
    <property type="entry name" value="PROKAR_LIPOPROTEIN"/>
    <property type="match status" value="1"/>
</dbReference>
<reference evidence="11" key="1">
    <citation type="journal article" date="2023" name="Mol. Biol. Evol.">
        <title>Third-Generation Sequencing Reveals the Adaptive Role of the Epigenome in Three Deep-Sea Polychaetes.</title>
        <authorList>
            <person name="Perez M."/>
            <person name="Aroh O."/>
            <person name="Sun Y."/>
            <person name="Lan Y."/>
            <person name="Juniper S.K."/>
            <person name="Young C.R."/>
            <person name="Angers B."/>
            <person name="Qian P.Y."/>
        </authorList>
    </citation>
    <scope>NUCLEOTIDE SEQUENCE</scope>
    <source>
        <strain evidence="11">R07B-5</strain>
    </source>
</reference>
<comment type="caution">
    <text evidence="11">The sequence shown here is derived from an EMBL/GenBank/DDBJ whole genome shotgun (WGS) entry which is preliminary data.</text>
</comment>
<dbReference type="EMBL" id="JAODUO010000934">
    <property type="protein sequence ID" value="KAK2172736.1"/>
    <property type="molecule type" value="Genomic_DNA"/>
</dbReference>
<evidence type="ECO:0000256" key="9">
    <source>
        <dbReference type="PIRSR" id="PIRSR600246-3"/>
    </source>
</evidence>
<keyword evidence="5" id="KW-0068">Autocatalytic cleavage</keyword>
<feature type="site" description="Cleavage; by autolysis" evidence="9">
    <location>
        <begin position="186"/>
        <end position="187"/>
    </location>
</feature>
<gene>
    <name evidence="11" type="ORF">NP493_935g00085</name>
</gene>
<dbReference type="GO" id="GO:0004067">
    <property type="term" value="F:asparaginase activity"/>
    <property type="evidence" value="ECO:0007669"/>
    <property type="project" value="UniProtKB-EC"/>
</dbReference>
<feature type="region of interest" description="Disordered" evidence="10">
    <location>
        <begin position="168"/>
        <end position="187"/>
    </location>
</feature>
<name>A0AAD9NLI9_RIDPI</name>
<evidence type="ECO:0000256" key="1">
    <source>
        <dbReference type="ARBA" id="ARBA00000306"/>
    </source>
</evidence>
<sequence length="326" mass="33975">MTERRPVLVVHGGAGTHAAIAGCPEARKAVEEGVVQAARRGYDELRKGGSSLDAVEAAVMSLEDNATFNAGHGSCLTLEGAVEMDASIMDGHSLDAGSVVCVSNVANPVHLARAVMEQTKHVSLISDRASAFAEHVGIGTVNPSTLITEKSLRRLHSQPQFQASRLDDFYKQNPGSTGTAKDDNHGTVGAVALDSHGNVAYATSTGGINAKMPGRMGDSPIIGSGGYADNRCGCVSTTGDGEALMKTCLARQITFLMEQGRSAQQAVEEGLSYLQDRVGGSGGAIVLTPQGDIGISFVSKGMSWAYVNSPQIHYGIYHGEDNTEAV</sequence>
<keyword evidence="12" id="KW-1185">Reference proteome</keyword>
<evidence type="ECO:0000313" key="11">
    <source>
        <dbReference type="EMBL" id="KAK2172736.1"/>
    </source>
</evidence>
<accession>A0AAD9NLI9</accession>
<dbReference type="SUPFAM" id="SSF56235">
    <property type="entry name" value="N-terminal nucleophile aminohydrolases (Ntn hydrolases)"/>
    <property type="match status" value="1"/>
</dbReference>
<comment type="similarity">
    <text evidence="2">Belongs to the Ntn-hydrolase family.</text>
</comment>
<dbReference type="Proteomes" id="UP001209878">
    <property type="component" value="Unassembled WGS sequence"/>
</dbReference>